<comment type="similarity">
    <text evidence="1">Belongs to the esterase D family.</text>
</comment>
<evidence type="ECO:0000313" key="4">
    <source>
        <dbReference type="Proteomes" id="UP001180087"/>
    </source>
</evidence>
<dbReference type="Pfam" id="PF00756">
    <property type="entry name" value="Esterase"/>
    <property type="match status" value="1"/>
</dbReference>
<evidence type="ECO:0000313" key="3">
    <source>
        <dbReference type="EMBL" id="WLV24584.1"/>
    </source>
</evidence>
<evidence type="ECO:0000256" key="2">
    <source>
        <dbReference type="ARBA" id="ARBA00022801"/>
    </source>
</evidence>
<keyword evidence="2 3" id="KW-0378">Hydrolase</keyword>
<dbReference type="InterPro" id="IPR000801">
    <property type="entry name" value="Esterase-like"/>
</dbReference>
<gene>
    <name evidence="3" type="ORF">QR721_13220</name>
</gene>
<dbReference type="PANTHER" id="PTHR40841:SF2">
    <property type="entry name" value="SIDEROPHORE-DEGRADING ESTERASE (EUROFUNG)"/>
    <property type="match status" value="1"/>
</dbReference>
<organism evidence="3 4">
    <name type="scientific">Aciduricibacillus chroicocephali</name>
    <dbReference type="NCBI Taxonomy" id="3054939"/>
    <lineage>
        <taxon>Bacteria</taxon>
        <taxon>Bacillati</taxon>
        <taxon>Bacillota</taxon>
        <taxon>Bacilli</taxon>
        <taxon>Bacillales</taxon>
        <taxon>Bacillaceae</taxon>
        <taxon>Aciduricibacillus</taxon>
    </lineage>
</organism>
<dbReference type="RefSeq" id="WP_348027762.1">
    <property type="nucleotide sequence ID" value="NZ_CP129113.1"/>
</dbReference>
<proteinExistence type="inferred from homology"/>
<evidence type="ECO:0000256" key="1">
    <source>
        <dbReference type="ARBA" id="ARBA00005622"/>
    </source>
</evidence>
<dbReference type="GO" id="GO:0016787">
    <property type="term" value="F:hydrolase activity"/>
    <property type="evidence" value="ECO:0007669"/>
    <property type="project" value="UniProtKB-KW"/>
</dbReference>
<dbReference type="InterPro" id="IPR052558">
    <property type="entry name" value="Siderophore_Hydrolase_D"/>
</dbReference>
<dbReference type="Gene3D" id="3.40.50.1820">
    <property type="entry name" value="alpha/beta hydrolase"/>
    <property type="match status" value="1"/>
</dbReference>
<dbReference type="PANTHER" id="PTHR40841">
    <property type="entry name" value="SIDEROPHORE TRIACETYLFUSARININE C ESTERASE"/>
    <property type="match status" value="1"/>
</dbReference>
<sequence length="259" mass="29112">MEKTISAYTIPYTEQWEMESETGRLYRISMFVPNAPIPEEGFPVMYVLDGNAIFSSVVEAARLQSYASEAAEPAVIVGIGYPTDEPYDYAARSWDYTSADSKKGAGGADAFLYFLERDLKPSVESKTSINIGKAGLFGHGLGGLFTLYALLHKPELFDTYIAGSPEIGRDNRHLVSLEEDLYNQLREWEEVGNLQFKSLLLGVGAAEDADVIEEVRQMHIRLFDWQLSNFEVDLRIFLEEGHITMLHPLISRGMAHFLQ</sequence>
<keyword evidence="4" id="KW-1185">Reference proteome</keyword>
<dbReference type="EMBL" id="CP129113">
    <property type="protein sequence ID" value="WLV24584.1"/>
    <property type="molecule type" value="Genomic_DNA"/>
</dbReference>
<reference evidence="3" key="1">
    <citation type="submission" date="2023-06" db="EMBL/GenBank/DDBJ databases">
        <title>A Treasure from Seagulls: Isolation and Description of Aciduricobacillus qingdaonensis gen. nov., sp. nov., a Rare Obligately Uric Acid-utilizing Member in the Family Bacillaceae.</title>
        <authorList>
            <person name="Liu W."/>
            <person name="Wang B."/>
        </authorList>
    </citation>
    <scope>NUCLEOTIDE SEQUENCE</scope>
    <source>
        <strain evidence="3">44XB</strain>
    </source>
</reference>
<dbReference type="Proteomes" id="UP001180087">
    <property type="component" value="Chromosome"/>
</dbReference>
<name>A0ABY9KUK2_9BACI</name>
<dbReference type="InterPro" id="IPR029058">
    <property type="entry name" value="AB_hydrolase_fold"/>
</dbReference>
<protein>
    <submittedName>
        <fullName evidence="3">Alpha/beta hydrolase-fold protein</fullName>
    </submittedName>
</protein>
<accession>A0ABY9KUK2</accession>
<dbReference type="SUPFAM" id="SSF53474">
    <property type="entry name" value="alpha/beta-Hydrolases"/>
    <property type="match status" value="1"/>
</dbReference>